<keyword evidence="2" id="KW-1185">Reference proteome</keyword>
<evidence type="ECO:0000313" key="1">
    <source>
        <dbReference type="EMBL" id="KAJ9101556.1"/>
    </source>
</evidence>
<evidence type="ECO:0000313" key="2">
    <source>
        <dbReference type="Proteomes" id="UP001241377"/>
    </source>
</evidence>
<protein>
    <submittedName>
        <fullName evidence="1">Uncharacterized protein</fullName>
    </submittedName>
</protein>
<accession>A0ACC2VR13</accession>
<dbReference type="EMBL" id="JASBWR010000056">
    <property type="protein sequence ID" value="KAJ9101556.1"/>
    <property type="molecule type" value="Genomic_DNA"/>
</dbReference>
<dbReference type="Proteomes" id="UP001241377">
    <property type="component" value="Unassembled WGS sequence"/>
</dbReference>
<sequence>MSTFIVKFIANRLLKDNQWNKFGVEDPFYEYVPVHVNEKSGKTLYKKVTRRVPQGLSANDEKVLNLVRKRAYRYDMWFQFMGVKFGWTNIVGFVPIVGTLVSTYWSLGLLWLARQLDDGLPFDLQLLYLLNIAIDFLLGLIPFVGDLIEVGYKSNLRNFLLLEKHLDRVGQKNMGLISPEEVRPGFINDKVKPMVDESIVPGAKLAGEKIKSFIHDHSASSSGVSTPKLKSSVASATTLTAPTTVSGSVPDAGSDAATVALSIDGRSKKSI</sequence>
<proteinExistence type="predicted"/>
<gene>
    <name evidence="1" type="ORF">QFC19_005053</name>
</gene>
<organism evidence="1 2">
    <name type="scientific">Naganishia cerealis</name>
    <dbReference type="NCBI Taxonomy" id="610337"/>
    <lineage>
        <taxon>Eukaryota</taxon>
        <taxon>Fungi</taxon>
        <taxon>Dikarya</taxon>
        <taxon>Basidiomycota</taxon>
        <taxon>Agaricomycotina</taxon>
        <taxon>Tremellomycetes</taxon>
        <taxon>Filobasidiales</taxon>
        <taxon>Filobasidiaceae</taxon>
        <taxon>Naganishia</taxon>
    </lineage>
</organism>
<reference evidence="1" key="1">
    <citation type="submission" date="2023-04" db="EMBL/GenBank/DDBJ databases">
        <title>Draft Genome sequencing of Naganishia species isolated from polar environments using Oxford Nanopore Technology.</title>
        <authorList>
            <person name="Leo P."/>
            <person name="Venkateswaran K."/>
        </authorList>
    </citation>
    <scope>NUCLEOTIDE SEQUENCE</scope>
    <source>
        <strain evidence="1">MNA-CCFEE 5261</strain>
    </source>
</reference>
<comment type="caution">
    <text evidence="1">The sequence shown here is derived from an EMBL/GenBank/DDBJ whole genome shotgun (WGS) entry which is preliminary data.</text>
</comment>
<name>A0ACC2VR13_9TREE</name>